<sequence>MVESILNNQFGSTGNQEKTLEVPELVVQSTQECQSVRDRPYHRKEVKKDKVIPGETATMSVEPVPYNSEDTSERDVVDTHHHELSKKRRLKGSYIK</sequence>
<feature type="region of interest" description="Disordered" evidence="1">
    <location>
        <begin position="55"/>
        <end position="96"/>
    </location>
</feature>
<accession>A0A0K2UGA5</accession>
<dbReference type="EMBL" id="HACA01019744">
    <property type="protein sequence ID" value="CDW37105.1"/>
    <property type="molecule type" value="Transcribed_RNA"/>
</dbReference>
<evidence type="ECO:0000313" key="2">
    <source>
        <dbReference type="EMBL" id="CDW37105.1"/>
    </source>
</evidence>
<dbReference type="AlphaFoldDB" id="A0A0K2UGA5"/>
<name>A0A0K2UGA5_LEPSM</name>
<feature type="compositionally biased region" description="Basic and acidic residues" evidence="1">
    <location>
        <begin position="71"/>
        <end position="82"/>
    </location>
</feature>
<feature type="compositionally biased region" description="Basic residues" evidence="1">
    <location>
        <begin position="83"/>
        <end position="96"/>
    </location>
</feature>
<reference evidence="2" key="1">
    <citation type="submission" date="2014-05" db="EMBL/GenBank/DDBJ databases">
        <authorList>
            <person name="Chronopoulou M."/>
        </authorList>
    </citation>
    <scope>NUCLEOTIDE SEQUENCE</scope>
    <source>
        <tissue evidence="2">Whole organism</tissue>
    </source>
</reference>
<proteinExistence type="predicted"/>
<protein>
    <submittedName>
        <fullName evidence="2">Uncharacterized protein</fullName>
    </submittedName>
</protein>
<evidence type="ECO:0000256" key="1">
    <source>
        <dbReference type="SAM" id="MobiDB-lite"/>
    </source>
</evidence>
<organism evidence="2">
    <name type="scientific">Lepeophtheirus salmonis</name>
    <name type="common">Salmon louse</name>
    <name type="synonym">Caligus salmonis</name>
    <dbReference type="NCBI Taxonomy" id="72036"/>
    <lineage>
        <taxon>Eukaryota</taxon>
        <taxon>Metazoa</taxon>
        <taxon>Ecdysozoa</taxon>
        <taxon>Arthropoda</taxon>
        <taxon>Crustacea</taxon>
        <taxon>Multicrustacea</taxon>
        <taxon>Hexanauplia</taxon>
        <taxon>Copepoda</taxon>
        <taxon>Siphonostomatoida</taxon>
        <taxon>Caligidae</taxon>
        <taxon>Lepeophtheirus</taxon>
    </lineage>
</organism>